<accession>A0AAV4RD12</accession>
<protein>
    <submittedName>
        <fullName evidence="2">Uncharacterized protein</fullName>
    </submittedName>
</protein>
<name>A0AAV4RD12_CAEEX</name>
<dbReference type="AlphaFoldDB" id="A0AAV4RD12"/>
<reference evidence="2 3" key="1">
    <citation type="submission" date="2021-06" db="EMBL/GenBank/DDBJ databases">
        <title>Caerostris extrusa draft genome.</title>
        <authorList>
            <person name="Kono N."/>
            <person name="Arakawa K."/>
        </authorList>
    </citation>
    <scope>NUCLEOTIDE SEQUENCE [LARGE SCALE GENOMIC DNA]</scope>
</reference>
<evidence type="ECO:0000313" key="2">
    <source>
        <dbReference type="EMBL" id="GIY18841.1"/>
    </source>
</evidence>
<keyword evidence="3" id="KW-1185">Reference proteome</keyword>
<evidence type="ECO:0000313" key="3">
    <source>
        <dbReference type="Proteomes" id="UP001054945"/>
    </source>
</evidence>
<dbReference type="EMBL" id="BPLR01007679">
    <property type="protein sequence ID" value="GIY18841.1"/>
    <property type="molecule type" value="Genomic_DNA"/>
</dbReference>
<evidence type="ECO:0000256" key="1">
    <source>
        <dbReference type="SAM" id="MobiDB-lite"/>
    </source>
</evidence>
<organism evidence="2 3">
    <name type="scientific">Caerostris extrusa</name>
    <name type="common">Bark spider</name>
    <name type="synonym">Caerostris bankana</name>
    <dbReference type="NCBI Taxonomy" id="172846"/>
    <lineage>
        <taxon>Eukaryota</taxon>
        <taxon>Metazoa</taxon>
        <taxon>Ecdysozoa</taxon>
        <taxon>Arthropoda</taxon>
        <taxon>Chelicerata</taxon>
        <taxon>Arachnida</taxon>
        <taxon>Araneae</taxon>
        <taxon>Araneomorphae</taxon>
        <taxon>Entelegynae</taxon>
        <taxon>Araneoidea</taxon>
        <taxon>Araneidae</taxon>
        <taxon>Caerostris</taxon>
    </lineage>
</organism>
<gene>
    <name evidence="2" type="ORF">CEXT_586591</name>
</gene>
<sequence>MSQTDLVRYGRDVTAVMFVHPTEHERNKKKKRNAIFAGGKTIDSLGSVLLDGLLNNSDRALVRNFHSLRMLPLPTPPTPFSSISWRYPCKCPFSQQASSKKTVRGNNNNNNDDDEENGSRVTWPNAMSAAVKETIILAERERSHHFSIEVHLKSRTSQCLRLALINGRVNLHAINRISLHGARANLWCCCCPGNCLLFVDSRRRMSFRDGGFRTSCFERPEINMTCRFADECVRETEFVCRWFIPVLSVSCHLSIAPSENLAHVGTDFSRVLFWVKTTS</sequence>
<feature type="region of interest" description="Disordered" evidence="1">
    <location>
        <begin position="98"/>
        <end position="121"/>
    </location>
</feature>
<proteinExistence type="predicted"/>
<dbReference type="Proteomes" id="UP001054945">
    <property type="component" value="Unassembled WGS sequence"/>
</dbReference>
<comment type="caution">
    <text evidence="2">The sequence shown here is derived from an EMBL/GenBank/DDBJ whole genome shotgun (WGS) entry which is preliminary data.</text>
</comment>